<sequence length="85" mass="9139">MQFSRHLLFLSALALQSPPESPSLLTIAAEPISAFPFTPPSVVKIDDRTAIALTTISHKSVLSNFSKVVQTNVCAKVLSACLENK</sequence>
<organism evidence="1 2">
    <name type="scientific">Sarcoptes scabiei</name>
    <name type="common">Itch mite</name>
    <name type="synonym">Acarus scabiei</name>
    <dbReference type="NCBI Taxonomy" id="52283"/>
    <lineage>
        <taxon>Eukaryota</taxon>
        <taxon>Metazoa</taxon>
        <taxon>Ecdysozoa</taxon>
        <taxon>Arthropoda</taxon>
        <taxon>Chelicerata</taxon>
        <taxon>Arachnida</taxon>
        <taxon>Acari</taxon>
        <taxon>Acariformes</taxon>
        <taxon>Sarcoptiformes</taxon>
        <taxon>Astigmata</taxon>
        <taxon>Psoroptidia</taxon>
        <taxon>Sarcoptoidea</taxon>
        <taxon>Sarcoptidae</taxon>
        <taxon>Sarcoptinae</taxon>
        <taxon>Sarcoptes</taxon>
    </lineage>
</organism>
<proteinExistence type="predicted"/>
<dbReference type="OrthoDB" id="5984008at2759"/>
<dbReference type="EMBL" id="JXLN01008119">
    <property type="protein sequence ID" value="KPM04301.1"/>
    <property type="molecule type" value="Genomic_DNA"/>
</dbReference>
<comment type="caution">
    <text evidence="1">The sequence shown here is derived from an EMBL/GenBank/DDBJ whole genome shotgun (WGS) entry which is preliminary data.</text>
</comment>
<evidence type="ECO:0000313" key="1">
    <source>
        <dbReference type="EMBL" id="KPM04301.1"/>
    </source>
</evidence>
<name>A0A132A085_SARSC</name>
<reference evidence="1 2" key="1">
    <citation type="journal article" date="2015" name="Parasit. Vectors">
        <title>Draft genome of the scabies mite.</title>
        <authorList>
            <person name="Rider S.D.Jr."/>
            <person name="Morgan M.S."/>
            <person name="Arlian L.G."/>
        </authorList>
    </citation>
    <scope>NUCLEOTIDE SEQUENCE [LARGE SCALE GENOMIC DNA]</scope>
    <source>
        <strain evidence="1">Arlian Lab</strain>
    </source>
</reference>
<accession>A0A132A085</accession>
<dbReference type="VEuPathDB" id="VectorBase:SSCA000351"/>
<dbReference type="AlphaFoldDB" id="A0A132A085"/>
<dbReference type="Proteomes" id="UP000616769">
    <property type="component" value="Unassembled WGS sequence"/>
</dbReference>
<gene>
    <name evidence="1" type="ORF">QR98_0027440</name>
</gene>
<protein>
    <submittedName>
        <fullName evidence="1">Uncharacterized protein</fullName>
    </submittedName>
</protein>
<evidence type="ECO:0000313" key="2">
    <source>
        <dbReference type="Proteomes" id="UP000616769"/>
    </source>
</evidence>